<name>A0A2K1R0G5_9PEZI</name>
<accession>A0A2K1R0G5</accession>
<dbReference type="InParanoid" id="A0A2K1R0G5"/>
<evidence type="ECO:0000313" key="2">
    <source>
        <dbReference type="EMBL" id="PNS20784.1"/>
    </source>
</evidence>
<reference evidence="2 3" key="1">
    <citation type="submission" date="2017-06" db="EMBL/GenBank/DDBJ databases">
        <title>Draft genome sequence of a variant of Elsinoe murrayae.</title>
        <authorList>
            <person name="Cheng Q."/>
        </authorList>
    </citation>
    <scope>NUCLEOTIDE SEQUENCE [LARGE SCALE GENOMIC DNA]</scope>
    <source>
        <strain evidence="2 3">CQ-2017a</strain>
    </source>
</reference>
<dbReference type="EMBL" id="NKHZ01000017">
    <property type="protein sequence ID" value="PNS20784.1"/>
    <property type="molecule type" value="Genomic_DNA"/>
</dbReference>
<feature type="compositionally biased region" description="Low complexity" evidence="1">
    <location>
        <begin position="29"/>
        <end position="48"/>
    </location>
</feature>
<protein>
    <submittedName>
        <fullName evidence="2">Uncharacterized protein</fullName>
    </submittedName>
</protein>
<evidence type="ECO:0000256" key="1">
    <source>
        <dbReference type="SAM" id="MobiDB-lite"/>
    </source>
</evidence>
<evidence type="ECO:0000313" key="3">
    <source>
        <dbReference type="Proteomes" id="UP000243797"/>
    </source>
</evidence>
<proteinExistence type="predicted"/>
<dbReference type="AlphaFoldDB" id="A0A2K1R0G5"/>
<gene>
    <name evidence="2" type="ORF">CAC42_2715</name>
</gene>
<feature type="region of interest" description="Disordered" evidence="1">
    <location>
        <begin position="23"/>
        <end position="51"/>
    </location>
</feature>
<sequence>MEVVEPPQPFHIFGFHSSIQRPPAVDPFTSTTSASSTNSATPNHAATTGPRWTTHFFLRDGRAPAIGTSDRDTWPERLTPEQSREQISDAITALADGALPAYMSSTNDILNGYFCHWRDGRLAVGRLQTSRSPERRMLWFTLLRLGLETSSGSASGDRTVVARLYPKLGVWYGVGVGEEEAPAEVARRFFELIEEDPLFFISEHLAWREEVAMTSALEGHNLINAFR</sequence>
<comment type="caution">
    <text evidence="2">The sequence shown here is derived from an EMBL/GenBank/DDBJ whole genome shotgun (WGS) entry which is preliminary data.</text>
</comment>
<dbReference type="Proteomes" id="UP000243797">
    <property type="component" value="Unassembled WGS sequence"/>
</dbReference>
<keyword evidence="3" id="KW-1185">Reference proteome</keyword>
<organism evidence="2 3">
    <name type="scientific">Sphaceloma murrayae</name>
    <dbReference type="NCBI Taxonomy" id="2082308"/>
    <lineage>
        <taxon>Eukaryota</taxon>
        <taxon>Fungi</taxon>
        <taxon>Dikarya</taxon>
        <taxon>Ascomycota</taxon>
        <taxon>Pezizomycotina</taxon>
        <taxon>Dothideomycetes</taxon>
        <taxon>Dothideomycetidae</taxon>
        <taxon>Myriangiales</taxon>
        <taxon>Elsinoaceae</taxon>
        <taxon>Sphaceloma</taxon>
    </lineage>
</organism>